<feature type="transmembrane region" description="Helical" evidence="1">
    <location>
        <begin position="181"/>
        <end position="200"/>
    </location>
</feature>
<dbReference type="HOGENOM" id="CLU_035509_10_2_1"/>
<reference evidence="2 3" key="1">
    <citation type="journal article" date="2012" name="Proc. Natl. Acad. Sci. U.S.A.">
        <title>Comparative genomics of Ceriporiopsis subvermispora and Phanerochaete chrysosporium provide insight into selective ligninolysis.</title>
        <authorList>
            <person name="Fernandez-Fueyo E."/>
            <person name="Ruiz-Duenas F.J."/>
            <person name="Ferreira P."/>
            <person name="Floudas D."/>
            <person name="Hibbett D.S."/>
            <person name="Canessa P."/>
            <person name="Larrondo L.F."/>
            <person name="James T.Y."/>
            <person name="Seelenfreund D."/>
            <person name="Lobos S."/>
            <person name="Polanco R."/>
            <person name="Tello M."/>
            <person name="Honda Y."/>
            <person name="Watanabe T."/>
            <person name="Watanabe T."/>
            <person name="Ryu J.S."/>
            <person name="Kubicek C.P."/>
            <person name="Schmoll M."/>
            <person name="Gaskell J."/>
            <person name="Hammel K.E."/>
            <person name="St John F.J."/>
            <person name="Vanden Wymelenberg A."/>
            <person name="Sabat G."/>
            <person name="Splinter BonDurant S."/>
            <person name="Syed K."/>
            <person name="Yadav J.S."/>
            <person name="Doddapaneni H."/>
            <person name="Subramanian V."/>
            <person name="Lavin J.L."/>
            <person name="Oguiza J.A."/>
            <person name="Perez G."/>
            <person name="Pisabarro A.G."/>
            <person name="Ramirez L."/>
            <person name="Santoyo F."/>
            <person name="Master E."/>
            <person name="Coutinho P.M."/>
            <person name="Henrissat B."/>
            <person name="Lombard V."/>
            <person name="Magnuson J.K."/>
            <person name="Kuees U."/>
            <person name="Hori C."/>
            <person name="Igarashi K."/>
            <person name="Samejima M."/>
            <person name="Held B.W."/>
            <person name="Barry K.W."/>
            <person name="LaButti K.M."/>
            <person name="Lapidus A."/>
            <person name="Lindquist E.A."/>
            <person name="Lucas S.M."/>
            <person name="Riley R."/>
            <person name="Salamov A.A."/>
            <person name="Hoffmeister D."/>
            <person name="Schwenk D."/>
            <person name="Hadar Y."/>
            <person name="Yarden O."/>
            <person name="de Vries R.P."/>
            <person name="Wiebenga A."/>
            <person name="Stenlid J."/>
            <person name="Eastwood D."/>
            <person name="Grigoriev I.V."/>
            <person name="Berka R.M."/>
            <person name="Blanchette R.A."/>
            <person name="Kersten P."/>
            <person name="Martinez A.T."/>
            <person name="Vicuna R."/>
            <person name="Cullen D."/>
        </authorList>
    </citation>
    <scope>NUCLEOTIDE SEQUENCE [LARGE SCALE GENOMIC DNA]</scope>
    <source>
        <strain evidence="2 3">B</strain>
    </source>
</reference>
<feature type="transmembrane region" description="Helical" evidence="1">
    <location>
        <begin position="112"/>
        <end position="135"/>
    </location>
</feature>
<dbReference type="AlphaFoldDB" id="M2QQV1"/>
<protein>
    <submittedName>
        <fullName evidence="2">Uncharacterized protein</fullName>
    </submittedName>
</protein>
<feature type="transmembrane region" description="Helical" evidence="1">
    <location>
        <begin position="156"/>
        <end position="175"/>
    </location>
</feature>
<keyword evidence="1" id="KW-1133">Transmembrane helix</keyword>
<gene>
    <name evidence="2" type="ORF">CERSUDRAFT_113079</name>
</gene>
<dbReference type="Proteomes" id="UP000016930">
    <property type="component" value="Unassembled WGS sequence"/>
</dbReference>
<accession>M2QQV1</accession>
<dbReference type="OrthoDB" id="2637653at2759"/>
<evidence type="ECO:0000313" key="3">
    <source>
        <dbReference type="Proteomes" id="UP000016930"/>
    </source>
</evidence>
<name>M2QQV1_CERS8</name>
<feature type="transmembrane region" description="Helical" evidence="1">
    <location>
        <begin position="71"/>
        <end position="92"/>
    </location>
</feature>
<dbReference type="EMBL" id="KB445794">
    <property type="protein sequence ID" value="EMD39433.1"/>
    <property type="molecule type" value="Genomic_DNA"/>
</dbReference>
<evidence type="ECO:0000256" key="1">
    <source>
        <dbReference type="SAM" id="Phobius"/>
    </source>
</evidence>
<organism evidence="2 3">
    <name type="scientific">Ceriporiopsis subvermispora (strain B)</name>
    <name type="common">White-rot fungus</name>
    <name type="synonym">Gelatoporia subvermispora</name>
    <dbReference type="NCBI Taxonomy" id="914234"/>
    <lineage>
        <taxon>Eukaryota</taxon>
        <taxon>Fungi</taxon>
        <taxon>Dikarya</taxon>
        <taxon>Basidiomycota</taxon>
        <taxon>Agaricomycotina</taxon>
        <taxon>Agaricomycetes</taxon>
        <taxon>Polyporales</taxon>
        <taxon>Gelatoporiaceae</taxon>
        <taxon>Gelatoporia</taxon>
    </lineage>
</organism>
<keyword evidence="3" id="KW-1185">Reference proteome</keyword>
<evidence type="ECO:0000313" key="2">
    <source>
        <dbReference type="EMBL" id="EMD39433.1"/>
    </source>
</evidence>
<dbReference type="STRING" id="914234.M2QQV1"/>
<feature type="transmembrane region" description="Helical" evidence="1">
    <location>
        <begin position="38"/>
        <end position="59"/>
    </location>
</feature>
<keyword evidence="1" id="KW-0472">Membrane</keyword>
<sequence length="238" mass="26443">MWLSPWARTKILYFFIRYYPMLALILLIARRSMSCQEWLLLEGISALLLEIAVELTLILRIYAMYGGNRRLMNLMMSCFAIQIAIMAIGLGLGVPKIMASSLCIETSFPVGLVIYSAVSIIYETFLFGLTMARYVKAMRNGWSDVALLSVLVRDGAWAFVIIFIIMIINTLLFTIAPATLAAIGFPWLLALLGAVGPRLITNLRAQAQNNACPSSVSQVDFSMPTDLYSPIVDDDIDP</sequence>
<feature type="transmembrane region" description="Helical" evidence="1">
    <location>
        <begin position="12"/>
        <end position="32"/>
    </location>
</feature>
<keyword evidence="1" id="KW-0812">Transmembrane</keyword>
<proteinExistence type="predicted"/>